<dbReference type="Proteomes" id="UP000053058">
    <property type="component" value="Unassembled WGS sequence"/>
</dbReference>
<accession>A0A0V8CZ77</accession>
<proteinExistence type="predicted"/>
<dbReference type="PATRIC" id="fig|1360.105.peg.1847"/>
<dbReference type="RefSeq" id="WP_255596497.1">
    <property type="nucleotide sequence ID" value="NZ_CP129880.1"/>
</dbReference>
<organism evidence="1 2">
    <name type="scientific">Lactococcus lactis subsp. lactis</name>
    <name type="common">Streptococcus lactis</name>
    <dbReference type="NCBI Taxonomy" id="1360"/>
    <lineage>
        <taxon>Bacteria</taxon>
        <taxon>Bacillati</taxon>
        <taxon>Bacillota</taxon>
        <taxon>Bacilli</taxon>
        <taxon>Lactobacillales</taxon>
        <taxon>Streptococcaceae</taxon>
        <taxon>Lactococcus</taxon>
    </lineage>
</organism>
<sequence length="42" mass="4828">MLKIVGENRKLTLDMRALDDSIYSDIDSDKLNQVVDDISPQY</sequence>
<dbReference type="EMBL" id="LKLN01000022">
    <property type="protein sequence ID" value="KSU06611.1"/>
    <property type="molecule type" value="Genomic_DNA"/>
</dbReference>
<dbReference type="AlphaFoldDB" id="A0A0V8CZ77"/>
<name>A0A0V8CZ77_LACLL</name>
<gene>
    <name evidence="1" type="ORF">KF282_0944</name>
</gene>
<reference evidence="2" key="1">
    <citation type="submission" date="2015-10" db="EMBL/GenBank/DDBJ databases">
        <title>Draft Genome Sequences of 11 Lactococcus lactis subspecies cremoris strains.</title>
        <authorList>
            <person name="Wels M."/>
            <person name="Backus L."/>
            <person name="Boekhorst J."/>
            <person name="Dijkstra A."/>
            <person name="Beerthuizen M."/>
            <person name="Kelly W."/>
            <person name="Siezen R."/>
            <person name="Bachmann H."/>
            <person name="Van Hijum S."/>
        </authorList>
    </citation>
    <scope>NUCLEOTIDE SEQUENCE [LARGE SCALE GENOMIC DNA]</scope>
    <source>
        <strain evidence="2">KF282</strain>
    </source>
</reference>
<comment type="caution">
    <text evidence="1">The sequence shown here is derived from an EMBL/GenBank/DDBJ whole genome shotgun (WGS) entry which is preliminary data.</text>
</comment>
<protein>
    <submittedName>
        <fullName evidence="1">Uncharacterized protein</fullName>
    </submittedName>
</protein>
<evidence type="ECO:0000313" key="1">
    <source>
        <dbReference type="EMBL" id="KSU06611.1"/>
    </source>
</evidence>
<evidence type="ECO:0000313" key="2">
    <source>
        <dbReference type="Proteomes" id="UP000053058"/>
    </source>
</evidence>